<dbReference type="Gene3D" id="3.30.530.20">
    <property type="match status" value="1"/>
</dbReference>
<dbReference type="Proteomes" id="UP000515947">
    <property type="component" value="Chromosome"/>
</dbReference>
<evidence type="ECO:0000313" key="4">
    <source>
        <dbReference type="Proteomes" id="UP000515947"/>
    </source>
</evidence>
<reference evidence="3 4" key="1">
    <citation type="submission" date="2020-08" db="EMBL/GenBank/DDBJ databases">
        <title>Genome sequence of Nocardioides mesophilus KACC 16243T.</title>
        <authorList>
            <person name="Hyun D.-W."/>
            <person name="Bae J.-W."/>
        </authorList>
    </citation>
    <scope>NUCLEOTIDE SEQUENCE [LARGE SCALE GENOMIC DNA]</scope>
    <source>
        <strain evidence="3 4">KACC 16243</strain>
    </source>
</reference>
<feature type="region of interest" description="Disordered" evidence="1">
    <location>
        <begin position="276"/>
        <end position="399"/>
    </location>
</feature>
<feature type="domain" description="Coenzyme Q-binding protein COQ10 START" evidence="2">
    <location>
        <begin position="130"/>
        <end position="246"/>
    </location>
</feature>
<dbReference type="SUPFAM" id="SSF55961">
    <property type="entry name" value="Bet v1-like"/>
    <property type="match status" value="1"/>
</dbReference>
<sequence>MTETATKKVAGTAKGVTGQLPLDRLKQEARGLGGALAQRGVSAAQGRVDSLTDRLNDYAEGKPGPKMAMNVAEGDSPAKAGVKAMAGSVKDKVGEKVGDVVGTLTGSKGGKGGKLKVTNIVESIDLPVGREVAYAQWTQFEDFPSFMKKVERVSQDEDEVTTWKAQIFLSHRTWKATIVDQVSPERIVWKSEGAKGHVDGAVTFHELAPDLTRVLVVLEYYPQGLFEHTGNIWRAPGRRARLELKHFRRHVATHTLLHQDEVEGWQGTIHDEHMVDDGSEREQDDQEPEEGAEAAAQQPEDEAGEDQPEDEAGEDQPEERTQDEGERAEPDENKSNGEQKRRPRQSQREAPRTRPSSEREGAESRRRSSHGSNSRSGSRPAKRPAHSSGGSGREDGSGQ</sequence>
<organism evidence="3 4">
    <name type="scientific">Nocardioides mesophilus</name>
    <dbReference type="NCBI Taxonomy" id="433659"/>
    <lineage>
        <taxon>Bacteria</taxon>
        <taxon>Bacillati</taxon>
        <taxon>Actinomycetota</taxon>
        <taxon>Actinomycetes</taxon>
        <taxon>Propionibacteriales</taxon>
        <taxon>Nocardioidaceae</taxon>
        <taxon>Nocardioides</taxon>
    </lineage>
</organism>
<feature type="compositionally biased region" description="Basic and acidic residues" evidence="1">
    <location>
        <begin position="318"/>
        <end position="366"/>
    </location>
</feature>
<evidence type="ECO:0000259" key="2">
    <source>
        <dbReference type="Pfam" id="PF03364"/>
    </source>
</evidence>
<dbReference type="KEGG" id="nmes:H9L09_13235"/>
<dbReference type="CDD" id="cd07817">
    <property type="entry name" value="SRPBCC_8"/>
    <property type="match status" value="1"/>
</dbReference>
<accession>A0A7G9R7G5</accession>
<dbReference type="PANTHER" id="PTHR33824:SF7">
    <property type="entry name" value="POLYKETIDE CYCLASE_DEHYDRASE AND LIPID TRANSPORT SUPERFAMILY PROTEIN"/>
    <property type="match status" value="1"/>
</dbReference>
<keyword evidence="4" id="KW-1185">Reference proteome</keyword>
<feature type="compositionally biased region" description="Acidic residues" evidence="1">
    <location>
        <begin position="282"/>
        <end position="292"/>
    </location>
</feature>
<evidence type="ECO:0000256" key="1">
    <source>
        <dbReference type="SAM" id="MobiDB-lite"/>
    </source>
</evidence>
<evidence type="ECO:0000313" key="3">
    <source>
        <dbReference type="EMBL" id="QNN51540.1"/>
    </source>
</evidence>
<dbReference type="InterPro" id="IPR047137">
    <property type="entry name" value="ORF3"/>
</dbReference>
<dbReference type="RefSeq" id="WP_187577376.1">
    <property type="nucleotide sequence ID" value="NZ_CP060713.1"/>
</dbReference>
<dbReference type="PANTHER" id="PTHR33824">
    <property type="entry name" value="POLYKETIDE CYCLASE/DEHYDRASE AND LIPID TRANSPORT SUPERFAMILY PROTEIN"/>
    <property type="match status" value="1"/>
</dbReference>
<gene>
    <name evidence="3" type="ORF">H9L09_13235</name>
</gene>
<name>A0A7G9R7G5_9ACTN</name>
<dbReference type="EMBL" id="CP060713">
    <property type="protein sequence ID" value="QNN51540.1"/>
    <property type="molecule type" value="Genomic_DNA"/>
</dbReference>
<dbReference type="InterPro" id="IPR023393">
    <property type="entry name" value="START-like_dom_sf"/>
</dbReference>
<dbReference type="Pfam" id="PF03364">
    <property type="entry name" value="Polyketide_cyc"/>
    <property type="match status" value="1"/>
</dbReference>
<proteinExistence type="predicted"/>
<dbReference type="AlphaFoldDB" id="A0A7G9R7G5"/>
<feature type="compositionally biased region" description="Acidic residues" evidence="1">
    <location>
        <begin position="299"/>
        <end position="317"/>
    </location>
</feature>
<feature type="compositionally biased region" description="Low complexity" evidence="1">
    <location>
        <begin position="370"/>
        <end position="379"/>
    </location>
</feature>
<dbReference type="InterPro" id="IPR005031">
    <property type="entry name" value="COQ10_START"/>
</dbReference>
<protein>
    <submittedName>
        <fullName evidence="3">Cyclase</fullName>
    </submittedName>
</protein>